<organism evidence="11 12">
    <name type="scientific">Candidatus Neomicrothrix parvicella RN1</name>
    <dbReference type="NCBI Taxonomy" id="1229780"/>
    <lineage>
        <taxon>Bacteria</taxon>
        <taxon>Bacillati</taxon>
        <taxon>Actinomycetota</taxon>
        <taxon>Acidimicrobiia</taxon>
        <taxon>Acidimicrobiales</taxon>
        <taxon>Microthrixaceae</taxon>
        <taxon>Candidatus Neomicrothrix</taxon>
    </lineage>
</organism>
<keyword evidence="6 9" id="KW-0057">Aromatic amino acid biosynthesis</keyword>
<dbReference type="RefSeq" id="WP_012229431.1">
    <property type="nucleotide sequence ID" value="NZ_HG422565.1"/>
</dbReference>
<keyword evidence="5 9" id="KW-0822">Tryptophan biosynthesis</keyword>
<dbReference type="CDD" id="cd04724">
    <property type="entry name" value="Tryptophan_synthase_alpha"/>
    <property type="match status" value="1"/>
</dbReference>
<gene>
    <name evidence="9 11" type="primary">trpA</name>
    <name evidence="11" type="ORF">BN381_50178</name>
</gene>
<reference evidence="11 12" key="1">
    <citation type="journal article" date="2013" name="ISME J.">
        <title>Metabolic model for the filamentous 'Candidatus Microthrix parvicella' based on genomic and metagenomic analyses.</title>
        <authorList>
            <person name="Jon McIlroy S."/>
            <person name="Kristiansen R."/>
            <person name="Albertsen M."/>
            <person name="Michael Karst S."/>
            <person name="Rossetti S."/>
            <person name="Lund Nielsen J."/>
            <person name="Tandoi V."/>
            <person name="James Seviour R."/>
            <person name="Nielsen P.H."/>
        </authorList>
    </citation>
    <scope>NUCLEOTIDE SEQUENCE [LARGE SCALE GENOMIC DNA]</scope>
    <source>
        <strain evidence="11 12">RN1</strain>
    </source>
</reference>
<comment type="subunit">
    <text evidence="3 9">Tetramer of two alpha and two beta chains.</text>
</comment>
<dbReference type="Pfam" id="PF00290">
    <property type="entry name" value="Trp_syntA"/>
    <property type="match status" value="1"/>
</dbReference>
<evidence type="ECO:0000256" key="8">
    <source>
        <dbReference type="ARBA" id="ARBA00049047"/>
    </source>
</evidence>
<dbReference type="InterPro" id="IPR013785">
    <property type="entry name" value="Aldolase_TIM"/>
</dbReference>
<evidence type="ECO:0000313" key="12">
    <source>
        <dbReference type="Proteomes" id="UP000018291"/>
    </source>
</evidence>
<dbReference type="EC" id="4.2.1.20" evidence="9"/>
<comment type="catalytic activity">
    <reaction evidence="8 9">
        <text>(1S,2R)-1-C-(indol-3-yl)glycerol 3-phosphate + L-serine = D-glyceraldehyde 3-phosphate + L-tryptophan + H2O</text>
        <dbReference type="Rhea" id="RHEA:10532"/>
        <dbReference type="ChEBI" id="CHEBI:15377"/>
        <dbReference type="ChEBI" id="CHEBI:33384"/>
        <dbReference type="ChEBI" id="CHEBI:57912"/>
        <dbReference type="ChEBI" id="CHEBI:58866"/>
        <dbReference type="ChEBI" id="CHEBI:59776"/>
        <dbReference type="EC" id="4.2.1.20"/>
    </reaction>
</comment>
<dbReference type="InterPro" id="IPR002028">
    <property type="entry name" value="Trp_synthase_suA"/>
</dbReference>
<dbReference type="InterPro" id="IPR011060">
    <property type="entry name" value="RibuloseP-bd_barrel"/>
</dbReference>
<evidence type="ECO:0000256" key="3">
    <source>
        <dbReference type="ARBA" id="ARBA00011270"/>
    </source>
</evidence>
<dbReference type="GO" id="GO:0005829">
    <property type="term" value="C:cytosol"/>
    <property type="evidence" value="ECO:0007669"/>
    <property type="project" value="TreeGrafter"/>
</dbReference>
<protein>
    <recommendedName>
        <fullName evidence="9">Tryptophan synthase alpha chain</fullName>
        <ecNumber evidence="9">4.2.1.20</ecNumber>
    </recommendedName>
</protein>
<evidence type="ECO:0000256" key="10">
    <source>
        <dbReference type="RuleBase" id="RU003662"/>
    </source>
</evidence>
<dbReference type="eggNOG" id="COG0159">
    <property type="taxonomic scope" value="Bacteria"/>
</dbReference>
<keyword evidence="4 9" id="KW-0028">Amino-acid biosynthesis</keyword>
<dbReference type="Proteomes" id="UP000018291">
    <property type="component" value="Unassembled WGS sequence"/>
</dbReference>
<evidence type="ECO:0000256" key="9">
    <source>
        <dbReference type="HAMAP-Rule" id="MF_00131"/>
    </source>
</evidence>
<comment type="pathway">
    <text evidence="2 9">Amino-acid biosynthesis; L-tryptophan biosynthesis; L-tryptophan from chorismate: step 5/5.</text>
</comment>
<dbReference type="NCBIfam" id="TIGR00262">
    <property type="entry name" value="trpA"/>
    <property type="match status" value="1"/>
</dbReference>
<accession>R4Z657</accession>
<dbReference type="EMBL" id="CANL01000045">
    <property type="protein sequence ID" value="CCM65036.1"/>
    <property type="molecule type" value="Genomic_DNA"/>
</dbReference>
<evidence type="ECO:0000256" key="2">
    <source>
        <dbReference type="ARBA" id="ARBA00004733"/>
    </source>
</evidence>
<dbReference type="Gene3D" id="3.20.20.70">
    <property type="entry name" value="Aldolase class I"/>
    <property type="match status" value="1"/>
</dbReference>
<dbReference type="UniPathway" id="UPA00035">
    <property type="reaction ID" value="UER00044"/>
</dbReference>
<dbReference type="PANTHER" id="PTHR43406">
    <property type="entry name" value="TRYPTOPHAN SYNTHASE, ALPHA CHAIN"/>
    <property type="match status" value="1"/>
</dbReference>
<name>R4Z657_9ACTN</name>
<dbReference type="OrthoDB" id="9804578at2"/>
<evidence type="ECO:0000256" key="4">
    <source>
        <dbReference type="ARBA" id="ARBA00022605"/>
    </source>
</evidence>
<proteinExistence type="inferred from homology"/>
<feature type="active site" description="Proton acceptor" evidence="9">
    <location>
        <position position="60"/>
    </location>
</feature>
<dbReference type="STRING" id="1229780.BN381_50178"/>
<comment type="function">
    <text evidence="1 9">The alpha subunit is responsible for the aldol cleavage of indoleglycerol phosphate to indole and glyceraldehyde 3-phosphate.</text>
</comment>
<evidence type="ECO:0000256" key="5">
    <source>
        <dbReference type="ARBA" id="ARBA00022822"/>
    </source>
</evidence>
<evidence type="ECO:0000313" key="11">
    <source>
        <dbReference type="EMBL" id="CCM65036.1"/>
    </source>
</evidence>
<comment type="similarity">
    <text evidence="9 10">Belongs to the TrpA family.</text>
</comment>
<keyword evidence="12" id="KW-1185">Reference proteome</keyword>
<dbReference type="FunFam" id="3.20.20.70:FF:000037">
    <property type="entry name" value="Tryptophan synthase alpha chain"/>
    <property type="match status" value="1"/>
</dbReference>
<evidence type="ECO:0000256" key="7">
    <source>
        <dbReference type="ARBA" id="ARBA00023239"/>
    </source>
</evidence>
<dbReference type="GO" id="GO:0004834">
    <property type="term" value="F:tryptophan synthase activity"/>
    <property type="evidence" value="ECO:0007669"/>
    <property type="project" value="UniProtKB-UniRule"/>
</dbReference>
<dbReference type="HAMAP" id="MF_00131">
    <property type="entry name" value="Trp_synth_alpha"/>
    <property type="match status" value="1"/>
</dbReference>
<dbReference type="PANTHER" id="PTHR43406:SF1">
    <property type="entry name" value="TRYPTOPHAN SYNTHASE ALPHA CHAIN, CHLOROPLASTIC"/>
    <property type="match status" value="1"/>
</dbReference>
<keyword evidence="7 9" id="KW-0456">Lyase</keyword>
<dbReference type="HOGENOM" id="CLU_016734_0_0_11"/>
<dbReference type="SUPFAM" id="SSF51366">
    <property type="entry name" value="Ribulose-phoshate binding barrel"/>
    <property type="match status" value="1"/>
</dbReference>
<sequence length="272" mass="27992">MNAPDASAPEHQHTPGRLEAALRRRRANGGKALVPYLTGGLGEWVPTVEAVAQAGADAIEIGVPFSDPVMDGPTIQAASDQALREGALPYEVIEAAGAADVGIPLAVMTYYNLVFRPGVTRFAGELARAGIAGAILPDLPLDEAGPWIAAADGAGVETVLLAAPTTPDERLQRIADRSRGFLYAVGLLGVTGERASLADSAKEIARRAKAITDLPVLVGVGVSTPQQAVEVCEVADGVVVGSAFVRTVLEGGSPDQVAEQVATFRDALDRGA</sequence>
<dbReference type="PROSITE" id="PS00167">
    <property type="entry name" value="TRP_SYNTHASE_ALPHA"/>
    <property type="match status" value="1"/>
</dbReference>
<comment type="caution">
    <text evidence="11">The sequence shown here is derived from an EMBL/GenBank/DDBJ whole genome shotgun (WGS) entry which is preliminary data.</text>
</comment>
<feature type="active site" description="Proton acceptor" evidence="9">
    <location>
        <position position="71"/>
    </location>
</feature>
<evidence type="ECO:0000256" key="6">
    <source>
        <dbReference type="ARBA" id="ARBA00023141"/>
    </source>
</evidence>
<dbReference type="AlphaFoldDB" id="R4Z657"/>
<dbReference type="InterPro" id="IPR018204">
    <property type="entry name" value="Trp_synthase_alpha_AS"/>
</dbReference>
<evidence type="ECO:0000256" key="1">
    <source>
        <dbReference type="ARBA" id="ARBA00003365"/>
    </source>
</evidence>